<protein>
    <submittedName>
        <fullName evidence="1">Uncharacterized protein</fullName>
    </submittedName>
</protein>
<keyword evidence="2" id="KW-1185">Reference proteome</keyword>
<dbReference type="EMBL" id="BPLR01001884">
    <property type="protein sequence ID" value="GIX67522.1"/>
    <property type="molecule type" value="Genomic_DNA"/>
</dbReference>
<gene>
    <name evidence="1" type="ORF">CEXT_234601</name>
</gene>
<proteinExistence type="predicted"/>
<dbReference type="AlphaFoldDB" id="A0AAV4M503"/>
<evidence type="ECO:0000313" key="2">
    <source>
        <dbReference type="Proteomes" id="UP001054945"/>
    </source>
</evidence>
<comment type="caution">
    <text evidence="1">The sequence shown here is derived from an EMBL/GenBank/DDBJ whole genome shotgun (WGS) entry which is preliminary data.</text>
</comment>
<accession>A0AAV4M503</accession>
<dbReference type="Proteomes" id="UP001054945">
    <property type="component" value="Unassembled WGS sequence"/>
</dbReference>
<organism evidence="1 2">
    <name type="scientific">Caerostris extrusa</name>
    <name type="common">Bark spider</name>
    <name type="synonym">Caerostris bankana</name>
    <dbReference type="NCBI Taxonomy" id="172846"/>
    <lineage>
        <taxon>Eukaryota</taxon>
        <taxon>Metazoa</taxon>
        <taxon>Ecdysozoa</taxon>
        <taxon>Arthropoda</taxon>
        <taxon>Chelicerata</taxon>
        <taxon>Arachnida</taxon>
        <taxon>Araneae</taxon>
        <taxon>Araneomorphae</taxon>
        <taxon>Entelegynae</taxon>
        <taxon>Araneoidea</taxon>
        <taxon>Araneidae</taxon>
        <taxon>Caerostris</taxon>
    </lineage>
</organism>
<sequence length="70" mass="7661">MTAKDSSTDRSSLDKVKRAIKQVSPVEKQHCLILSVQQLNSGSSANAQHSPQSTAVYSILCLLLWYVVTV</sequence>
<reference evidence="1 2" key="1">
    <citation type="submission" date="2021-06" db="EMBL/GenBank/DDBJ databases">
        <title>Caerostris extrusa draft genome.</title>
        <authorList>
            <person name="Kono N."/>
            <person name="Arakawa K."/>
        </authorList>
    </citation>
    <scope>NUCLEOTIDE SEQUENCE [LARGE SCALE GENOMIC DNA]</scope>
</reference>
<evidence type="ECO:0000313" key="1">
    <source>
        <dbReference type="EMBL" id="GIX67522.1"/>
    </source>
</evidence>
<name>A0AAV4M503_CAEEX</name>